<comment type="caution">
    <text evidence="1">The sequence shown here is derived from an EMBL/GenBank/DDBJ whole genome shotgun (WGS) entry which is preliminary data.</text>
</comment>
<dbReference type="Proteomes" id="UP000091857">
    <property type="component" value="Chromosome 6"/>
</dbReference>
<proteinExistence type="predicted"/>
<reference evidence="2" key="1">
    <citation type="journal article" date="2016" name="Nat. Biotechnol.">
        <title>Sequencing wild and cultivated cassava and related species reveals extensive interspecific hybridization and genetic diversity.</title>
        <authorList>
            <person name="Bredeson J.V."/>
            <person name="Lyons J.B."/>
            <person name="Prochnik S.E."/>
            <person name="Wu G.A."/>
            <person name="Ha C.M."/>
            <person name="Edsinger-Gonzales E."/>
            <person name="Grimwood J."/>
            <person name="Schmutz J."/>
            <person name="Rabbi I.Y."/>
            <person name="Egesi C."/>
            <person name="Nauluvula P."/>
            <person name="Lebot V."/>
            <person name="Ndunguru J."/>
            <person name="Mkamilo G."/>
            <person name="Bart R.S."/>
            <person name="Setter T.L."/>
            <person name="Gleadow R.M."/>
            <person name="Kulakow P."/>
            <person name="Ferguson M.E."/>
            <person name="Rounsley S."/>
            <person name="Rokhsar D.S."/>
        </authorList>
    </citation>
    <scope>NUCLEOTIDE SEQUENCE [LARGE SCALE GENOMIC DNA]</scope>
    <source>
        <strain evidence="2">cv. AM560-2</strain>
    </source>
</reference>
<organism evidence="1 2">
    <name type="scientific">Manihot esculenta</name>
    <name type="common">Cassava</name>
    <name type="synonym">Jatropha manihot</name>
    <dbReference type="NCBI Taxonomy" id="3983"/>
    <lineage>
        <taxon>Eukaryota</taxon>
        <taxon>Viridiplantae</taxon>
        <taxon>Streptophyta</taxon>
        <taxon>Embryophyta</taxon>
        <taxon>Tracheophyta</taxon>
        <taxon>Spermatophyta</taxon>
        <taxon>Magnoliopsida</taxon>
        <taxon>eudicotyledons</taxon>
        <taxon>Gunneridae</taxon>
        <taxon>Pentapetalae</taxon>
        <taxon>rosids</taxon>
        <taxon>fabids</taxon>
        <taxon>Malpighiales</taxon>
        <taxon>Euphorbiaceae</taxon>
        <taxon>Crotonoideae</taxon>
        <taxon>Manihoteae</taxon>
        <taxon>Manihot</taxon>
    </lineage>
</organism>
<sequence>MENPKVRIEKFDGTYFGFWKIQIEDCLYQNNLHEPLSGEKPETMKQEIWNLKNRKALGLICLTLSRNVAFNIVKKTTTVGLLTALVNMYEKPSAINKLDSTGYRTVFGRSS</sequence>
<accession>A0ACB7HIE8</accession>
<dbReference type="EMBL" id="CM004392">
    <property type="protein sequence ID" value="KAG8651744.1"/>
    <property type="molecule type" value="Genomic_DNA"/>
</dbReference>
<keyword evidence="2" id="KW-1185">Reference proteome</keyword>
<name>A0ACB7HIE8_MANES</name>
<protein>
    <submittedName>
        <fullName evidence="1">Uncharacterized protein</fullName>
    </submittedName>
</protein>
<evidence type="ECO:0000313" key="2">
    <source>
        <dbReference type="Proteomes" id="UP000091857"/>
    </source>
</evidence>
<gene>
    <name evidence="1" type="ORF">MANES_06G018150v8</name>
</gene>
<evidence type="ECO:0000313" key="1">
    <source>
        <dbReference type="EMBL" id="KAG8651744.1"/>
    </source>
</evidence>